<gene>
    <name evidence="2" type="ORF">NDU88_000887</name>
</gene>
<proteinExistence type="predicted"/>
<organism evidence="2 3">
    <name type="scientific">Pleurodeles waltl</name>
    <name type="common">Iberian ribbed newt</name>
    <dbReference type="NCBI Taxonomy" id="8319"/>
    <lineage>
        <taxon>Eukaryota</taxon>
        <taxon>Metazoa</taxon>
        <taxon>Chordata</taxon>
        <taxon>Craniata</taxon>
        <taxon>Vertebrata</taxon>
        <taxon>Euteleostomi</taxon>
        <taxon>Amphibia</taxon>
        <taxon>Batrachia</taxon>
        <taxon>Caudata</taxon>
        <taxon>Salamandroidea</taxon>
        <taxon>Salamandridae</taxon>
        <taxon>Pleurodelinae</taxon>
        <taxon>Pleurodeles</taxon>
    </lineage>
</organism>
<accession>A0AAV7MK65</accession>
<evidence type="ECO:0000313" key="2">
    <source>
        <dbReference type="EMBL" id="KAJ1103464.1"/>
    </source>
</evidence>
<reference evidence="2" key="1">
    <citation type="journal article" date="2022" name="bioRxiv">
        <title>Sequencing and chromosome-scale assembly of the giantPleurodeles waltlgenome.</title>
        <authorList>
            <person name="Brown T."/>
            <person name="Elewa A."/>
            <person name="Iarovenko S."/>
            <person name="Subramanian E."/>
            <person name="Araus A.J."/>
            <person name="Petzold A."/>
            <person name="Susuki M."/>
            <person name="Suzuki K.-i.T."/>
            <person name="Hayashi T."/>
            <person name="Toyoda A."/>
            <person name="Oliveira C."/>
            <person name="Osipova E."/>
            <person name="Leigh N.D."/>
            <person name="Simon A."/>
            <person name="Yun M.H."/>
        </authorList>
    </citation>
    <scope>NUCLEOTIDE SEQUENCE</scope>
    <source>
        <strain evidence="2">20211129_DDA</strain>
        <tissue evidence="2">Liver</tissue>
    </source>
</reference>
<name>A0AAV7MK65_PLEWA</name>
<feature type="compositionally biased region" description="Basic and acidic residues" evidence="1">
    <location>
        <begin position="19"/>
        <end position="30"/>
    </location>
</feature>
<keyword evidence="3" id="KW-1185">Reference proteome</keyword>
<protein>
    <submittedName>
        <fullName evidence="2">Uncharacterized protein</fullName>
    </submittedName>
</protein>
<evidence type="ECO:0000313" key="3">
    <source>
        <dbReference type="Proteomes" id="UP001066276"/>
    </source>
</evidence>
<evidence type="ECO:0000256" key="1">
    <source>
        <dbReference type="SAM" id="MobiDB-lite"/>
    </source>
</evidence>
<feature type="region of interest" description="Disordered" evidence="1">
    <location>
        <begin position="1"/>
        <end position="30"/>
    </location>
</feature>
<comment type="caution">
    <text evidence="2">The sequence shown here is derived from an EMBL/GenBank/DDBJ whole genome shotgun (WGS) entry which is preliminary data.</text>
</comment>
<sequence length="179" mass="19956">MGKSAYSPLLHYTSVTSRDGSDSHPSETELRKPLNNKSLRWFKPREFDPGQRSLPVACRAILLPSGCYVHEEDGCRGPGTSRADQSHSKSVRPPGNRAIPIAHPVRARSLRESAFKLRRSAEGALETSPWFPNGDLAALVNKRVLMLHTSNLRYESSFASQRPAGNSIEPFYRTTLRNL</sequence>
<dbReference type="Proteomes" id="UP001066276">
    <property type="component" value="Chromosome 9"/>
</dbReference>
<dbReference type="EMBL" id="JANPWB010000013">
    <property type="protein sequence ID" value="KAJ1103464.1"/>
    <property type="molecule type" value="Genomic_DNA"/>
</dbReference>
<feature type="region of interest" description="Disordered" evidence="1">
    <location>
        <begin position="74"/>
        <end position="98"/>
    </location>
</feature>
<dbReference type="AlphaFoldDB" id="A0AAV7MK65"/>